<dbReference type="InterPro" id="IPR004403">
    <property type="entry name" value="Peptide_chain-rel_eRF1/aRF1"/>
</dbReference>
<protein>
    <submittedName>
        <fullName evidence="2">ERF1 domain 2 protein</fullName>
    </submittedName>
</protein>
<dbReference type="Pfam" id="PF03465">
    <property type="entry name" value="eRF1_3"/>
    <property type="match status" value="1"/>
</dbReference>
<dbReference type="Proteomes" id="UP000000391">
    <property type="component" value="Chromosome"/>
</dbReference>
<dbReference type="Gene3D" id="3.30.420.60">
    <property type="entry name" value="eRF1 domain 2"/>
    <property type="match status" value="1"/>
</dbReference>
<dbReference type="SUPFAM" id="SSF55315">
    <property type="entry name" value="L30e-like"/>
    <property type="match status" value="1"/>
</dbReference>
<reference evidence="2 3" key="1">
    <citation type="submission" date="2010-06" db="EMBL/GenBank/DDBJ databases">
        <title>Complete sequence chromosome of Methanohalobium evestigatum Z-7303.</title>
        <authorList>
            <consortium name="US DOE Joint Genome Institute"/>
            <person name="Lucas S."/>
            <person name="Copeland A."/>
            <person name="Lapidus A."/>
            <person name="Cheng J.-F."/>
            <person name="Bruce D."/>
            <person name="Goodwin L."/>
            <person name="Pitluck S."/>
            <person name="Saunders E."/>
            <person name="Detter J.C."/>
            <person name="Han C."/>
            <person name="Tapia R."/>
            <person name="Land M."/>
            <person name="Hauser L."/>
            <person name="Kyrpides N."/>
            <person name="Mikhailova N."/>
            <person name="Sieprawska-Lupa M."/>
            <person name="Whitman W.B."/>
            <person name="Anderson I."/>
            <person name="Woyke T."/>
        </authorList>
    </citation>
    <scope>NUCLEOTIDE SEQUENCE [LARGE SCALE GENOMIC DNA]</scope>
    <source>
        <strain evidence="3">ATCC BAA-1072 / DSM 3721 / NBRC 107634 / OCM 161 / Z-7303</strain>
    </source>
</reference>
<dbReference type="Pfam" id="PF18854">
    <property type="entry name" value="baeRF_family10"/>
    <property type="match status" value="1"/>
</dbReference>
<accession>D7E7E0</accession>
<dbReference type="Gene3D" id="3.30.1330.30">
    <property type="match status" value="1"/>
</dbReference>
<dbReference type="InterPro" id="IPR029064">
    <property type="entry name" value="Ribosomal_eL30-like_sf"/>
</dbReference>
<dbReference type="InterPro" id="IPR041202">
    <property type="entry name" value="BaeRF_family10"/>
</dbReference>
<dbReference type="InterPro" id="IPR005142">
    <property type="entry name" value="eRF1_3"/>
</dbReference>
<proteinExistence type="predicted"/>
<dbReference type="InterPro" id="IPR042226">
    <property type="entry name" value="eFR1_2_sf"/>
</dbReference>
<sequence>MHNSEKSENIIIDKLTPITDINIKSISEKSDDNDIYLSIYFPIGNKNDNKVNNKFLTSRIKNIRKALPEKFKDQFEDLINTYKKYCSLPQLKGEKGRILFVSQSTIYVFRIPLEPERYLILDNSPFLLPLARLRDDYSDYGIVLLDSHESRLFNIRSDAVKQTSHLSTDLMNKHKKGGWSQMRFNRLRKEAIKSFLSSVAESIEEYCKNHQVKGLIIAGPGDAKKELRDILPEWIRNKVMDIVDTPIDVSEKELVNTGDIILKTNEKSYSREKANNFRAAVLSGGLAEYGIDAIKNDLYQGRVSVLLILNNIAVPGSKCEKCQELHVTGNSYPACPICGGTTSKTEIIEKLYEMAQYTDAEVEFVDDDKFLESIGGVGAILRY</sequence>
<dbReference type="SUPFAM" id="SSF53137">
    <property type="entry name" value="Translational machinery components"/>
    <property type="match status" value="1"/>
</dbReference>
<organism evidence="2 3">
    <name type="scientific">Methanohalobium evestigatum (strain ATCC BAA-1072 / DSM 3721 / NBRC 107634 / OCM 161 / Z-7303)</name>
    <dbReference type="NCBI Taxonomy" id="644295"/>
    <lineage>
        <taxon>Archaea</taxon>
        <taxon>Methanobacteriati</taxon>
        <taxon>Methanobacteriota</taxon>
        <taxon>Stenosarchaea group</taxon>
        <taxon>Methanomicrobia</taxon>
        <taxon>Methanosarcinales</taxon>
        <taxon>Methanosarcinaceae</taxon>
        <taxon>Methanohalobium</taxon>
    </lineage>
</organism>
<gene>
    <name evidence="2" type="ordered locus">Metev_1000</name>
</gene>
<dbReference type="STRING" id="644295.Metev_1000"/>
<dbReference type="OrthoDB" id="124486at2157"/>
<dbReference type="PANTHER" id="PTHR10113">
    <property type="entry name" value="PEPTIDE CHAIN RELEASE FACTOR SUBUNIT 1"/>
    <property type="match status" value="1"/>
</dbReference>
<dbReference type="AlphaFoldDB" id="D7E7E0"/>
<evidence type="ECO:0000259" key="1">
    <source>
        <dbReference type="Pfam" id="PF03465"/>
    </source>
</evidence>
<evidence type="ECO:0000313" key="2">
    <source>
        <dbReference type="EMBL" id="ADI73889.1"/>
    </source>
</evidence>
<dbReference type="RefSeq" id="WP_013194456.1">
    <property type="nucleotide sequence ID" value="NC_014253.1"/>
</dbReference>
<evidence type="ECO:0000313" key="3">
    <source>
        <dbReference type="Proteomes" id="UP000000391"/>
    </source>
</evidence>
<dbReference type="EMBL" id="CP002069">
    <property type="protein sequence ID" value="ADI73889.1"/>
    <property type="molecule type" value="Genomic_DNA"/>
</dbReference>
<name>D7E7E0_METEZ</name>
<dbReference type="KEGG" id="mev:Metev_1000"/>
<keyword evidence="3" id="KW-1185">Reference proteome</keyword>
<dbReference type="GO" id="GO:0003747">
    <property type="term" value="F:translation release factor activity"/>
    <property type="evidence" value="ECO:0007669"/>
    <property type="project" value="InterPro"/>
</dbReference>
<dbReference type="HOGENOM" id="CLU_720824_0_0_2"/>
<feature type="domain" description="eRF1" evidence="1">
    <location>
        <begin position="283"/>
        <end position="383"/>
    </location>
</feature>
<dbReference type="GeneID" id="9346629"/>